<evidence type="ECO:0000313" key="2">
    <source>
        <dbReference type="Proteomes" id="UP000266673"/>
    </source>
</evidence>
<accession>A0A397VCD2</accession>
<dbReference type="OrthoDB" id="2435224at2759"/>
<evidence type="ECO:0000313" key="1">
    <source>
        <dbReference type="EMBL" id="RIB19368.1"/>
    </source>
</evidence>
<proteinExistence type="predicted"/>
<comment type="caution">
    <text evidence="1">The sequence shown here is derived from an EMBL/GenBank/DDBJ whole genome shotgun (WGS) entry which is preliminary data.</text>
</comment>
<dbReference type="EMBL" id="QKWP01000478">
    <property type="protein sequence ID" value="RIB19368.1"/>
    <property type="molecule type" value="Genomic_DNA"/>
</dbReference>
<organism evidence="1 2">
    <name type="scientific">Gigaspora rosea</name>
    <dbReference type="NCBI Taxonomy" id="44941"/>
    <lineage>
        <taxon>Eukaryota</taxon>
        <taxon>Fungi</taxon>
        <taxon>Fungi incertae sedis</taxon>
        <taxon>Mucoromycota</taxon>
        <taxon>Glomeromycotina</taxon>
        <taxon>Glomeromycetes</taxon>
        <taxon>Diversisporales</taxon>
        <taxon>Gigasporaceae</taxon>
        <taxon>Gigaspora</taxon>
    </lineage>
</organism>
<dbReference type="AlphaFoldDB" id="A0A397VCD2"/>
<sequence>MSNNNSSGYPYAFEILKLYFLWTLENIITLVFSEFIHLHIDFVARSSLESNQSSALQGALINWFTTAATILGSRKFVSLIVFNQYYLKSRCREQLLEGQGKQSNRKNVNLRSCSNEKDIENTTNKKVVFDIYAGSNKGPCDMLDFTELDKSYLAMNSEKMWRLKSERKAIFSDEECEEIFSTNVQKKP</sequence>
<gene>
    <name evidence="1" type="ORF">C2G38_2182035</name>
</gene>
<dbReference type="Proteomes" id="UP000266673">
    <property type="component" value="Unassembled WGS sequence"/>
</dbReference>
<reference evidence="1 2" key="1">
    <citation type="submission" date="2018-06" db="EMBL/GenBank/DDBJ databases">
        <title>Comparative genomics reveals the genomic features of Rhizophagus irregularis, R. cerebriforme, R. diaphanum and Gigaspora rosea, and their symbiotic lifestyle signature.</title>
        <authorList>
            <person name="Morin E."/>
            <person name="San Clemente H."/>
            <person name="Chen E.C.H."/>
            <person name="De La Providencia I."/>
            <person name="Hainaut M."/>
            <person name="Kuo A."/>
            <person name="Kohler A."/>
            <person name="Murat C."/>
            <person name="Tang N."/>
            <person name="Roy S."/>
            <person name="Loubradou J."/>
            <person name="Henrissat B."/>
            <person name="Grigoriev I.V."/>
            <person name="Corradi N."/>
            <person name="Roux C."/>
            <person name="Martin F.M."/>
        </authorList>
    </citation>
    <scope>NUCLEOTIDE SEQUENCE [LARGE SCALE GENOMIC DNA]</scope>
    <source>
        <strain evidence="1 2">DAOM 194757</strain>
    </source>
</reference>
<keyword evidence="2" id="KW-1185">Reference proteome</keyword>
<name>A0A397VCD2_9GLOM</name>
<protein>
    <submittedName>
        <fullName evidence="1">Uncharacterized protein</fullName>
    </submittedName>
</protein>